<sequence>MLGCLKEKMCPWSKEAKSLVEELVADHPWLWLGVAVLFGLRVGRKGLLGCCKKKKC</sequence>
<name>A0ABQ0NX91_9PROT</name>
<organism evidence="1 2">
    <name type="scientific">Saccharibacter floricola DSM 15669</name>
    <dbReference type="NCBI Taxonomy" id="1123227"/>
    <lineage>
        <taxon>Bacteria</taxon>
        <taxon>Pseudomonadati</taxon>
        <taxon>Pseudomonadota</taxon>
        <taxon>Alphaproteobacteria</taxon>
        <taxon>Acetobacterales</taxon>
        <taxon>Acetobacteraceae</taxon>
        <taxon>Saccharibacter</taxon>
    </lineage>
</organism>
<protein>
    <submittedName>
        <fullName evidence="1">Uncharacterized protein</fullName>
    </submittedName>
</protein>
<evidence type="ECO:0000313" key="1">
    <source>
        <dbReference type="EMBL" id="GBQ05663.1"/>
    </source>
</evidence>
<comment type="caution">
    <text evidence="1">The sequence shown here is derived from an EMBL/GenBank/DDBJ whole genome shotgun (WGS) entry which is preliminary data.</text>
</comment>
<dbReference type="EMBL" id="BAQD01000005">
    <property type="protein sequence ID" value="GBQ05663.1"/>
    <property type="molecule type" value="Genomic_DNA"/>
</dbReference>
<accession>A0ABQ0NX91</accession>
<keyword evidence="2" id="KW-1185">Reference proteome</keyword>
<gene>
    <name evidence="1" type="ORF">AA15669_0573</name>
</gene>
<evidence type="ECO:0000313" key="2">
    <source>
        <dbReference type="Proteomes" id="UP001062901"/>
    </source>
</evidence>
<dbReference type="Proteomes" id="UP001062901">
    <property type="component" value="Unassembled WGS sequence"/>
</dbReference>
<reference evidence="1" key="1">
    <citation type="submission" date="2013-04" db="EMBL/GenBank/DDBJ databases">
        <title>The genome sequencing project of 58 acetic acid bacteria.</title>
        <authorList>
            <person name="Okamoto-Kainuma A."/>
            <person name="Ishikawa M."/>
            <person name="Umino S."/>
            <person name="Koizumi Y."/>
            <person name="Shiwa Y."/>
            <person name="Yoshikawa H."/>
            <person name="Matsutani M."/>
            <person name="Matsushita K."/>
        </authorList>
    </citation>
    <scope>NUCLEOTIDE SEQUENCE</scope>
    <source>
        <strain evidence="1">DSM 15669</strain>
    </source>
</reference>
<proteinExistence type="predicted"/>